<name>A0A8H7BFE6_9FUNG</name>
<dbReference type="InterPro" id="IPR001810">
    <property type="entry name" value="F-box_dom"/>
</dbReference>
<dbReference type="EMBL" id="JABAYA010000283">
    <property type="protein sequence ID" value="KAF7721293.1"/>
    <property type="molecule type" value="Genomic_DNA"/>
</dbReference>
<dbReference type="PROSITE" id="PS50181">
    <property type="entry name" value="FBOX"/>
    <property type="match status" value="1"/>
</dbReference>
<keyword evidence="3" id="KW-1185">Reference proteome</keyword>
<comment type="caution">
    <text evidence="2">The sequence shown here is derived from an EMBL/GenBank/DDBJ whole genome shotgun (WGS) entry which is preliminary data.</text>
</comment>
<evidence type="ECO:0000259" key="1">
    <source>
        <dbReference type="PROSITE" id="PS50181"/>
    </source>
</evidence>
<dbReference type="Gene3D" id="3.80.10.10">
    <property type="entry name" value="Ribonuclease Inhibitor"/>
    <property type="match status" value="2"/>
</dbReference>
<dbReference type="InterPro" id="IPR036047">
    <property type="entry name" value="F-box-like_dom_sf"/>
</dbReference>
<dbReference type="SUPFAM" id="SSF81383">
    <property type="entry name" value="F-box domain"/>
    <property type="match status" value="1"/>
</dbReference>
<dbReference type="OrthoDB" id="2203512at2759"/>
<evidence type="ECO:0000313" key="2">
    <source>
        <dbReference type="EMBL" id="KAF7721293.1"/>
    </source>
</evidence>
<accession>A0A8H7BFE6</accession>
<evidence type="ECO:0000313" key="3">
    <source>
        <dbReference type="Proteomes" id="UP000605846"/>
    </source>
</evidence>
<proteinExistence type="predicted"/>
<feature type="non-terminal residue" evidence="2">
    <location>
        <position position="460"/>
    </location>
</feature>
<protein>
    <recommendedName>
        <fullName evidence="1">F-box domain-containing protein</fullName>
    </recommendedName>
</protein>
<dbReference type="SUPFAM" id="SSF52047">
    <property type="entry name" value="RNI-like"/>
    <property type="match status" value="1"/>
</dbReference>
<dbReference type="InterPro" id="IPR032675">
    <property type="entry name" value="LRR_dom_sf"/>
</dbReference>
<feature type="domain" description="F-box" evidence="1">
    <location>
        <begin position="16"/>
        <end position="63"/>
    </location>
</feature>
<dbReference type="Proteomes" id="UP000605846">
    <property type="component" value="Unassembled WGS sequence"/>
</dbReference>
<organism evidence="2 3">
    <name type="scientific">Apophysomyces ossiformis</name>
    <dbReference type="NCBI Taxonomy" id="679940"/>
    <lineage>
        <taxon>Eukaryota</taxon>
        <taxon>Fungi</taxon>
        <taxon>Fungi incertae sedis</taxon>
        <taxon>Mucoromycota</taxon>
        <taxon>Mucoromycotina</taxon>
        <taxon>Mucoromycetes</taxon>
        <taxon>Mucorales</taxon>
        <taxon>Mucorineae</taxon>
        <taxon>Mucoraceae</taxon>
        <taxon>Apophysomyces</taxon>
    </lineage>
</organism>
<dbReference type="AlphaFoldDB" id="A0A8H7BFE6"/>
<reference evidence="2" key="1">
    <citation type="submission" date="2020-01" db="EMBL/GenBank/DDBJ databases">
        <title>Genome Sequencing of Three Apophysomyces-Like Fungal Strains Confirms a Novel Fungal Genus in the Mucoromycota with divergent Burkholderia-like Endosymbiotic Bacteria.</title>
        <authorList>
            <person name="Stajich J.E."/>
            <person name="Macias A.M."/>
            <person name="Carter-House D."/>
            <person name="Lovett B."/>
            <person name="Kasson L.R."/>
            <person name="Berry K."/>
            <person name="Grigoriev I."/>
            <person name="Chang Y."/>
            <person name="Spatafora J."/>
            <person name="Kasson M.T."/>
        </authorList>
    </citation>
    <scope>NUCLEOTIDE SEQUENCE</scope>
    <source>
        <strain evidence="2">NRRL A-21654</strain>
    </source>
</reference>
<dbReference type="Gene3D" id="1.20.1280.50">
    <property type="match status" value="1"/>
</dbReference>
<dbReference type="Pfam" id="PF12937">
    <property type="entry name" value="F-box-like"/>
    <property type="match status" value="1"/>
</dbReference>
<sequence>MSDIVSVSEANVVTPHPPINQLPHEILLDIFTRLSERKQWTLVCVCRLWYDILIPELYYYINITTDDQFSLLRRTVKDTAESKQLGHFVLKLEITVRLDKKQIASLRQLFPFVRYLGGKIGEYPDLLSDLPNWKRLEQISYKDQKGNVPSTFPIKFMASQLYDLELDMEHFEDWMNILIQLPSISHLTLGVRRKDADEKKRISFSDLDKLIDHLPRLVFLTVRHIWTDGELPETVLPCNTLIWLNLDRTFGNGVGHYFARKCNNIEVLYLNCDEIDTDQRTLLESCRQLEKIQLDNDTLYRPCMDILQEIGAPMEEIHFHEDDMPWICKMIHGFRKTVTSVDIVIPEAISITEMLIDELQACRSLESLFLQCYYGDMDIDWILDRCNHLQELTVLCDTIGISDNYHASTKCELKGIFLSGDYISDDVLVYLERTCPNLSSLAYGLSTNSNRSCTIRCLNP</sequence>
<gene>
    <name evidence="2" type="ORF">EC973_004969</name>
</gene>